<accession>A0A8T3AEL3</accession>
<evidence type="ECO:0000256" key="4">
    <source>
        <dbReference type="ARBA" id="ARBA00022989"/>
    </source>
</evidence>
<comment type="similarity">
    <text evidence="2">Belongs to the TMEM45 family.</text>
</comment>
<gene>
    <name evidence="7" type="ORF">KFK09_024649</name>
</gene>
<keyword evidence="8" id="KW-1185">Reference proteome</keyword>
<dbReference type="PANTHER" id="PTHR46285:SF3">
    <property type="entry name" value="PROTEINASE INHIBITOR I4, SERPIN (DUF716)"/>
    <property type="match status" value="1"/>
</dbReference>
<protein>
    <submittedName>
        <fullName evidence="7">Uncharacterized protein</fullName>
    </submittedName>
</protein>
<feature type="transmembrane region" description="Helical" evidence="6">
    <location>
        <begin position="153"/>
        <end position="173"/>
    </location>
</feature>
<evidence type="ECO:0000313" key="8">
    <source>
        <dbReference type="Proteomes" id="UP000829196"/>
    </source>
</evidence>
<name>A0A8T3AEL3_DENNO</name>
<dbReference type="InterPro" id="IPR006904">
    <property type="entry name" value="DUF716"/>
</dbReference>
<dbReference type="GO" id="GO:0016020">
    <property type="term" value="C:membrane"/>
    <property type="evidence" value="ECO:0007669"/>
    <property type="project" value="UniProtKB-SubCell"/>
</dbReference>
<dbReference type="AlphaFoldDB" id="A0A8T3AEL3"/>
<proteinExistence type="inferred from homology"/>
<reference evidence="7" key="1">
    <citation type="journal article" date="2022" name="Front. Genet.">
        <title>Chromosome-Scale Assembly of the Dendrobium nobile Genome Provides Insights Into the Molecular Mechanism of the Biosynthesis of the Medicinal Active Ingredient of Dendrobium.</title>
        <authorList>
            <person name="Xu Q."/>
            <person name="Niu S.-C."/>
            <person name="Li K.-L."/>
            <person name="Zheng P.-J."/>
            <person name="Zhang X.-J."/>
            <person name="Jia Y."/>
            <person name="Liu Y."/>
            <person name="Niu Y.-X."/>
            <person name="Yu L.-H."/>
            <person name="Chen D.-F."/>
            <person name="Zhang G.-Q."/>
        </authorList>
    </citation>
    <scope>NUCLEOTIDE SEQUENCE</scope>
    <source>
        <tissue evidence="7">Leaf</tissue>
    </source>
</reference>
<keyword evidence="3 6" id="KW-0812">Transmembrane</keyword>
<organism evidence="7 8">
    <name type="scientific">Dendrobium nobile</name>
    <name type="common">Orchid</name>
    <dbReference type="NCBI Taxonomy" id="94219"/>
    <lineage>
        <taxon>Eukaryota</taxon>
        <taxon>Viridiplantae</taxon>
        <taxon>Streptophyta</taxon>
        <taxon>Embryophyta</taxon>
        <taxon>Tracheophyta</taxon>
        <taxon>Spermatophyta</taxon>
        <taxon>Magnoliopsida</taxon>
        <taxon>Liliopsida</taxon>
        <taxon>Asparagales</taxon>
        <taxon>Orchidaceae</taxon>
        <taxon>Epidendroideae</taxon>
        <taxon>Malaxideae</taxon>
        <taxon>Dendrobiinae</taxon>
        <taxon>Dendrobium</taxon>
    </lineage>
</organism>
<feature type="transmembrane region" description="Helical" evidence="6">
    <location>
        <begin position="185"/>
        <end position="203"/>
    </location>
</feature>
<evidence type="ECO:0000256" key="6">
    <source>
        <dbReference type="SAM" id="Phobius"/>
    </source>
</evidence>
<dbReference type="Proteomes" id="UP000829196">
    <property type="component" value="Unassembled WGS sequence"/>
</dbReference>
<keyword evidence="5 6" id="KW-0472">Membrane</keyword>
<evidence type="ECO:0000256" key="3">
    <source>
        <dbReference type="ARBA" id="ARBA00022692"/>
    </source>
</evidence>
<evidence type="ECO:0000313" key="7">
    <source>
        <dbReference type="EMBL" id="KAI0494511.1"/>
    </source>
</evidence>
<evidence type="ECO:0000256" key="5">
    <source>
        <dbReference type="ARBA" id="ARBA00023136"/>
    </source>
</evidence>
<dbReference type="PANTHER" id="PTHR46285">
    <property type="entry name" value="PROTEINASE INHIBITOR I4, SERPIN (DUF716)-RELATED"/>
    <property type="match status" value="1"/>
</dbReference>
<dbReference type="Pfam" id="PF04819">
    <property type="entry name" value="DUF716"/>
    <property type="match status" value="1"/>
</dbReference>
<keyword evidence="4 6" id="KW-1133">Transmembrane helix</keyword>
<dbReference type="OrthoDB" id="551896at2759"/>
<feature type="transmembrane region" description="Helical" evidence="6">
    <location>
        <begin position="122"/>
        <end position="141"/>
    </location>
</feature>
<dbReference type="SMR" id="A0A8T3AEL3"/>
<evidence type="ECO:0000256" key="2">
    <source>
        <dbReference type="ARBA" id="ARBA00006948"/>
    </source>
</evidence>
<feature type="transmembrane region" description="Helical" evidence="6">
    <location>
        <begin position="91"/>
        <end position="110"/>
    </location>
</feature>
<dbReference type="EMBL" id="JAGYWB010000017">
    <property type="protein sequence ID" value="KAI0494511.1"/>
    <property type="molecule type" value="Genomic_DNA"/>
</dbReference>
<feature type="transmembrane region" description="Helical" evidence="6">
    <location>
        <begin position="12"/>
        <end position="31"/>
    </location>
</feature>
<comment type="caution">
    <text evidence="7">The sequence shown here is derived from an EMBL/GenBank/DDBJ whole genome shotgun (WGS) entry which is preliminary data.</text>
</comment>
<comment type="subcellular location">
    <subcellularLocation>
        <location evidence="1">Membrane</location>
        <topology evidence="1">Multi-pass membrane protein</topology>
    </subcellularLocation>
</comment>
<feature type="transmembrane region" description="Helical" evidence="6">
    <location>
        <begin position="52"/>
        <end position="71"/>
    </location>
</feature>
<sequence>MGTLIGHVAPGFGFLLIGLWHLFNHIKLFSLHPKSYRSLPWFPFPKLRHLELLLIAIGSCISIAMELFIGPESHQPLDHDHTIPSNHLHNFEHASISLTFLLYSVFAVIFDLARPARPAAEPLTILAASAAFAQQLFLFHLHSSDHMGVEGQYHSLLQLVIAVSLITTIMGISHPRSFAVGFTRSTSIALQGIWFVVMGYALWTPGLIPKGCFMNQEEGHTVVRCRSEEALQRAKSLVNIEFSWILAAVVASSLLFYLVFSRRYALEAEYLKAGGEDDESEDFDLESEKRSFVSLEREMRNIDLER</sequence>
<feature type="transmembrane region" description="Helical" evidence="6">
    <location>
        <begin position="242"/>
        <end position="260"/>
    </location>
</feature>
<evidence type="ECO:0000256" key="1">
    <source>
        <dbReference type="ARBA" id="ARBA00004141"/>
    </source>
</evidence>